<dbReference type="Proteomes" id="UP000294847">
    <property type="component" value="Chromosome 4"/>
</dbReference>
<evidence type="ECO:0000313" key="1">
    <source>
        <dbReference type="EMBL" id="QBZ61089.1"/>
    </source>
</evidence>
<accession>A0A4P7NGL6</accession>
<proteinExistence type="predicted"/>
<organism evidence="1 2">
    <name type="scientific">Pyricularia oryzae</name>
    <name type="common">Rice blast fungus</name>
    <name type="synonym">Magnaporthe oryzae</name>
    <dbReference type="NCBI Taxonomy" id="318829"/>
    <lineage>
        <taxon>Eukaryota</taxon>
        <taxon>Fungi</taxon>
        <taxon>Dikarya</taxon>
        <taxon>Ascomycota</taxon>
        <taxon>Pezizomycotina</taxon>
        <taxon>Sordariomycetes</taxon>
        <taxon>Sordariomycetidae</taxon>
        <taxon>Magnaporthales</taxon>
        <taxon>Pyriculariaceae</taxon>
        <taxon>Pyricularia</taxon>
    </lineage>
</organism>
<dbReference type="AlphaFoldDB" id="A0A4P7NGL6"/>
<sequence length="64" mass="7140">MHVWQGLRRQSHLCKGEELLIGLPEHLSGVCRHVGPLRPDESRPDFSNSPGIVSPVCATVKKQR</sequence>
<dbReference type="VEuPathDB" id="FungiDB:M_BR32_EuGene_00039461"/>
<protein>
    <submittedName>
        <fullName evidence="1">Uncharacterized protein</fullName>
    </submittedName>
</protein>
<gene>
    <name evidence="1" type="ORF">PoMZ_08035</name>
</gene>
<reference evidence="1 2" key="1">
    <citation type="journal article" date="2019" name="Mol. Biol. Evol.">
        <title>Blast fungal genomes show frequent chromosomal changes, gene gains and losses, and effector gene turnover.</title>
        <authorList>
            <person name="Gomez Luciano L.B."/>
            <person name="Jason Tsai I."/>
            <person name="Chuma I."/>
            <person name="Tosa Y."/>
            <person name="Chen Y.H."/>
            <person name="Li J.Y."/>
            <person name="Li M.Y."/>
            <person name="Jade Lu M.Y."/>
            <person name="Nakayashiki H."/>
            <person name="Li W.H."/>
        </authorList>
    </citation>
    <scope>NUCLEOTIDE SEQUENCE [LARGE SCALE GENOMIC DNA]</scope>
    <source>
        <strain evidence="1">MZ5-1-6</strain>
    </source>
</reference>
<evidence type="ECO:0000313" key="2">
    <source>
        <dbReference type="Proteomes" id="UP000294847"/>
    </source>
</evidence>
<name>A0A4P7NGL6_PYROR</name>
<dbReference type="EMBL" id="CP034207">
    <property type="protein sequence ID" value="QBZ61089.1"/>
    <property type="molecule type" value="Genomic_DNA"/>
</dbReference>